<feature type="compositionally biased region" description="Polar residues" evidence="2">
    <location>
        <begin position="186"/>
        <end position="215"/>
    </location>
</feature>
<organism evidence="3 4">
    <name type="scientific">Anaeramoeba flamelloides</name>
    <dbReference type="NCBI Taxonomy" id="1746091"/>
    <lineage>
        <taxon>Eukaryota</taxon>
        <taxon>Metamonada</taxon>
        <taxon>Anaeramoebidae</taxon>
        <taxon>Anaeramoeba</taxon>
    </lineage>
</organism>
<feature type="compositionally biased region" description="Polar residues" evidence="2">
    <location>
        <begin position="367"/>
        <end position="386"/>
    </location>
</feature>
<evidence type="ECO:0000313" key="3">
    <source>
        <dbReference type="EMBL" id="KAJ6250355.1"/>
    </source>
</evidence>
<name>A0ABQ8Z0E5_9EUKA</name>
<feature type="compositionally biased region" description="Basic residues" evidence="2">
    <location>
        <begin position="141"/>
        <end position="151"/>
    </location>
</feature>
<gene>
    <name evidence="3" type="ORF">M0813_16119</name>
</gene>
<keyword evidence="1" id="KW-0175">Coiled coil</keyword>
<feature type="region of interest" description="Disordered" evidence="2">
    <location>
        <begin position="366"/>
        <end position="386"/>
    </location>
</feature>
<protein>
    <submittedName>
        <fullName evidence="3">DNA-directed RNA polymerase i subunit rpa34</fullName>
    </submittedName>
</protein>
<dbReference type="EMBL" id="JAOAOG010000079">
    <property type="protein sequence ID" value="KAJ6250355.1"/>
    <property type="molecule type" value="Genomic_DNA"/>
</dbReference>
<comment type="caution">
    <text evidence="3">The sequence shown here is derived from an EMBL/GenBank/DDBJ whole genome shotgun (WGS) entry which is preliminary data.</text>
</comment>
<feature type="compositionally biased region" description="Basic and acidic residues" evidence="2">
    <location>
        <begin position="283"/>
        <end position="293"/>
    </location>
</feature>
<feature type="compositionally biased region" description="Basic residues" evidence="2">
    <location>
        <begin position="272"/>
        <end position="282"/>
    </location>
</feature>
<accession>A0ABQ8Z0E5</accession>
<feature type="compositionally biased region" description="Basic and acidic residues" evidence="2">
    <location>
        <begin position="226"/>
        <end position="240"/>
    </location>
</feature>
<feature type="compositionally biased region" description="Polar residues" evidence="2">
    <location>
        <begin position="243"/>
        <end position="266"/>
    </location>
</feature>
<reference evidence="3" key="1">
    <citation type="submission" date="2022-08" db="EMBL/GenBank/DDBJ databases">
        <title>Novel sulfate-reducing endosymbionts in the free-living metamonad Anaeramoeba.</title>
        <authorList>
            <person name="Jerlstrom-Hultqvist J."/>
            <person name="Cepicka I."/>
            <person name="Gallot-Lavallee L."/>
            <person name="Salas-Leiva D."/>
            <person name="Curtis B.A."/>
            <person name="Zahonova K."/>
            <person name="Pipaliya S."/>
            <person name="Dacks J."/>
            <person name="Roger A.J."/>
        </authorList>
    </citation>
    <scope>NUCLEOTIDE SEQUENCE</scope>
    <source>
        <strain evidence="3">Schooner1</strain>
    </source>
</reference>
<dbReference type="Proteomes" id="UP001150062">
    <property type="component" value="Unassembled WGS sequence"/>
</dbReference>
<feature type="coiled-coil region" evidence="1">
    <location>
        <begin position="32"/>
        <end position="59"/>
    </location>
</feature>
<evidence type="ECO:0000256" key="2">
    <source>
        <dbReference type="SAM" id="MobiDB-lite"/>
    </source>
</evidence>
<feature type="compositionally biased region" description="Low complexity" evidence="2">
    <location>
        <begin position="216"/>
        <end position="225"/>
    </location>
</feature>
<proteinExistence type="predicted"/>
<sequence length="386" mass="45103">MDQITNTLRLRTQQVTNYVTDKKKLIKMKKNKKNDQNMLTDLINKISKQEKNIRQMDQNFVNSLNNLFETTNNNELLTIKTFLTTFHKVILGLSLNKKQTKFDSYINYQNNKDDPKIEDINPFTELIHKKKPNQDLILKEKTRKKKKKKKKKDNEVNDDLTQNLFAQPQPLIQKEKKKKKSNKNNVTSSRHSPLSKSQNNSTIKQFSHKLSSSTGNIQKNENQIKNTKENNNKNKKKSDMGDNGTTANKLNNDNYSQASTLQTNSKMGEKKGNKKNNKKKKNKEREDIINFKDNPKNKSGVNFNEIFNVAINEPYLIIESQQIKPIGGDNKLYSDNQRIWEVTDFSENRDQKKMNWNDSIKMRNQFEESTQSDSEQEISGQYSLEI</sequence>
<keyword evidence="3" id="KW-0804">Transcription</keyword>
<feature type="region of interest" description="Disordered" evidence="2">
    <location>
        <begin position="131"/>
        <end position="293"/>
    </location>
</feature>
<dbReference type="GO" id="GO:0000428">
    <property type="term" value="C:DNA-directed RNA polymerase complex"/>
    <property type="evidence" value="ECO:0007669"/>
    <property type="project" value="UniProtKB-KW"/>
</dbReference>
<keyword evidence="3" id="KW-0240">DNA-directed RNA polymerase</keyword>
<keyword evidence="4" id="KW-1185">Reference proteome</keyword>
<evidence type="ECO:0000256" key="1">
    <source>
        <dbReference type="SAM" id="Coils"/>
    </source>
</evidence>
<evidence type="ECO:0000313" key="4">
    <source>
        <dbReference type="Proteomes" id="UP001150062"/>
    </source>
</evidence>